<organism evidence="3 4">
    <name type="scientific">Blastococcus saxobsidens (strain DD2)</name>
    <dbReference type="NCBI Taxonomy" id="1146883"/>
    <lineage>
        <taxon>Bacteria</taxon>
        <taxon>Bacillati</taxon>
        <taxon>Actinomycetota</taxon>
        <taxon>Actinomycetes</taxon>
        <taxon>Geodermatophilales</taxon>
        <taxon>Geodermatophilaceae</taxon>
        <taxon>Blastococcus</taxon>
    </lineage>
</organism>
<dbReference type="STRING" id="1146883.BLASA_3417"/>
<reference evidence="4" key="2">
    <citation type="submission" date="2012-02" db="EMBL/GenBank/DDBJ databases">
        <title>Complete genome sequence of Blastococcus saxobsidens strain DD2.</title>
        <authorList>
            <person name="Genoscope."/>
        </authorList>
    </citation>
    <scope>NUCLEOTIDE SEQUENCE [LARGE SCALE GENOMIC DNA]</scope>
    <source>
        <strain evidence="4">DD2</strain>
    </source>
</reference>
<evidence type="ECO:0000259" key="1">
    <source>
        <dbReference type="Pfam" id="PF00108"/>
    </source>
</evidence>
<gene>
    <name evidence="3" type="ordered locus">BLASA_3417</name>
</gene>
<dbReference type="GO" id="GO:0016747">
    <property type="term" value="F:acyltransferase activity, transferring groups other than amino-acyl groups"/>
    <property type="evidence" value="ECO:0007669"/>
    <property type="project" value="InterPro"/>
</dbReference>
<dbReference type="InterPro" id="IPR002155">
    <property type="entry name" value="Thiolase"/>
</dbReference>
<dbReference type="RefSeq" id="WP_014377163.1">
    <property type="nucleotide sequence ID" value="NC_016943.1"/>
</dbReference>
<dbReference type="OrthoDB" id="9785768at2"/>
<evidence type="ECO:0000313" key="3">
    <source>
        <dbReference type="EMBL" id="CCG04284.1"/>
    </source>
</evidence>
<dbReference type="EMBL" id="FO117623">
    <property type="protein sequence ID" value="CCG04284.1"/>
    <property type="molecule type" value="Genomic_DNA"/>
</dbReference>
<dbReference type="InterPro" id="IPR055140">
    <property type="entry name" value="Thiolase_C_2"/>
</dbReference>
<protein>
    <submittedName>
        <fullName evidence="3">Putative thiolase</fullName>
    </submittedName>
</protein>
<evidence type="ECO:0000313" key="4">
    <source>
        <dbReference type="Proteomes" id="UP000007517"/>
    </source>
</evidence>
<dbReference type="eggNOG" id="COG0183">
    <property type="taxonomic scope" value="Bacteria"/>
</dbReference>
<dbReference type="CDD" id="cd00829">
    <property type="entry name" value="SCP-x_thiolase"/>
    <property type="match status" value="1"/>
</dbReference>
<dbReference type="Pfam" id="PF22691">
    <property type="entry name" value="Thiolase_C_1"/>
    <property type="match status" value="1"/>
</dbReference>
<dbReference type="Proteomes" id="UP000007517">
    <property type="component" value="Chromosome"/>
</dbReference>
<dbReference type="KEGG" id="bsd:BLASA_3417"/>
<feature type="domain" description="Thiolase C-terminal" evidence="2">
    <location>
        <begin position="231"/>
        <end position="374"/>
    </location>
</feature>
<proteinExistence type="predicted"/>
<dbReference type="Gene3D" id="3.40.47.10">
    <property type="match status" value="1"/>
</dbReference>
<feature type="domain" description="Thiolase N-terminal" evidence="1">
    <location>
        <begin position="4"/>
        <end position="217"/>
    </location>
</feature>
<dbReference type="HOGENOM" id="CLU_035425_2_1_11"/>
<accession>H6RSY1</accession>
<keyword evidence="4" id="KW-1185">Reference proteome</keyword>
<dbReference type="AlphaFoldDB" id="H6RSY1"/>
<dbReference type="PIRSF" id="PIRSF000429">
    <property type="entry name" value="Ac-CoA_Ac_transf"/>
    <property type="match status" value="1"/>
</dbReference>
<dbReference type="InterPro" id="IPR016039">
    <property type="entry name" value="Thiolase-like"/>
</dbReference>
<dbReference type="Pfam" id="PF00108">
    <property type="entry name" value="Thiolase_N"/>
    <property type="match status" value="1"/>
</dbReference>
<dbReference type="PANTHER" id="PTHR42870">
    <property type="entry name" value="ACETYL-COA C-ACETYLTRANSFERASE"/>
    <property type="match status" value="1"/>
</dbReference>
<sequence length="393" mass="40637">MAWIAGVGLTAFGRQAASALDWQTQAAREALSDGAVAQTDVDGLIVGYATTLNHLMPANLLAEHLGVQPDISFGMSVGGATGIAMLAQAARLVDSGAAGRVLVVAGEDRASGQTVDTSMTTLAQVGHRDYEVPVGANVPGYYALLASAYLHRHGLHPDSLAHLAVQMRTHAGRHPGAHFREGIEVADVLASRRIADPLRLLDCCPVSDGGAAVLVTDQPTTPRNVRVAGLGQAHLHQHISEADFDHFGARRSAGQALVEASVDIDDIDIAGVYDSFTITVALLLEEIGLAEAGRAGAMAAAGEFDLAGAIPLNTHGGLLSYGHSGVAGGMAHLVEVVTQLRAEAEARQIPRSARWGLVHADGGVMSAHVTAVLEGPATAALSPAEQHGRERPT</sequence>
<dbReference type="PANTHER" id="PTHR42870:SF1">
    <property type="entry name" value="NON-SPECIFIC LIPID-TRANSFER PROTEIN-LIKE 2"/>
    <property type="match status" value="1"/>
</dbReference>
<evidence type="ECO:0000259" key="2">
    <source>
        <dbReference type="Pfam" id="PF22691"/>
    </source>
</evidence>
<name>H6RSY1_BLASD</name>
<dbReference type="SUPFAM" id="SSF53901">
    <property type="entry name" value="Thiolase-like"/>
    <property type="match status" value="2"/>
</dbReference>
<reference evidence="3 4" key="1">
    <citation type="journal article" date="2012" name="J. Bacteriol.">
        <title>Genome Sequence of Blastococcus saxobsidens DD2, a Stone-Inhabiting Bacterium.</title>
        <authorList>
            <person name="Chouaia B."/>
            <person name="Crotti E."/>
            <person name="Brusetti L."/>
            <person name="Daffonchio D."/>
            <person name="Essoussi I."/>
            <person name="Nouioui I."/>
            <person name="Sbissi I."/>
            <person name="Ghodhbane-Gtari F."/>
            <person name="Gtari M."/>
            <person name="Vacherie B."/>
            <person name="Barbe V."/>
            <person name="Medigue C."/>
            <person name="Gury J."/>
            <person name="Pujic P."/>
            <person name="Normand P."/>
        </authorList>
    </citation>
    <scope>NUCLEOTIDE SEQUENCE [LARGE SCALE GENOMIC DNA]</scope>
    <source>
        <strain evidence="3 4">DD2</strain>
    </source>
</reference>
<dbReference type="InterPro" id="IPR020616">
    <property type="entry name" value="Thiolase_N"/>
</dbReference>